<evidence type="ECO:0000313" key="2">
    <source>
        <dbReference type="Proteomes" id="UP000790580"/>
    </source>
</evidence>
<accession>A0ABS6K2J3</accession>
<sequence>MQRLLFIIAIILSVRGLMKNRFRLLNTFLSNKWLRTLSVALVMRIPGVREKMMYQMLR</sequence>
<keyword evidence="2" id="KW-1185">Reference proteome</keyword>
<dbReference type="EMBL" id="JAHQCR010000088">
    <property type="protein sequence ID" value="MBU9724215.1"/>
    <property type="molecule type" value="Genomic_DNA"/>
</dbReference>
<proteinExistence type="predicted"/>
<evidence type="ECO:0000313" key="1">
    <source>
        <dbReference type="EMBL" id="MBU9724215.1"/>
    </source>
</evidence>
<organism evidence="1 2">
    <name type="scientific">Evansella alkalicola</name>
    <dbReference type="NCBI Taxonomy" id="745819"/>
    <lineage>
        <taxon>Bacteria</taxon>
        <taxon>Bacillati</taxon>
        <taxon>Bacillota</taxon>
        <taxon>Bacilli</taxon>
        <taxon>Bacillales</taxon>
        <taxon>Bacillaceae</taxon>
        <taxon>Evansella</taxon>
    </lineage>
</organism>
<dbReference type="RefSeq" id="WP_176371349.1">
    <property type="nucleotide sequence ID" value="NZ_JAHQCR010000088.1"/>
</dbReference>
<dbReference type="Proteomes" id="UP000790580">
    <property type="component" value="Unassembled WGS sequence"/>
</dbReference>
<name>A0ABS6K2J3_9BACI</name>
<comment type="caution">
    <text evidence="1">The sequence shown here is derived from an EMBL/GenBank/DDBJ whole genome shotgun (WGS) entry which is preliminary data.</text>
</comment>
<reference evidence="1 2" key="1">
    <citation type="submission" date="2021-06" db="EMBL/GenBank/DDBJ databases">
        <title>Bacillus sp. RD4P76, an endophyte from a halophyte.</title>
        <authorList>
            <person name="Sun J.-Q."/>
        </authorList>
    </citation>
    <scope>NUCLEOTIDE SEQUENCE [LARGE SCALE GENOMIC DNA]</scope>
    <source>
        <strain evidence="1 2">JCM 17098</strain>
    </source>
</reference>
<gene>
    <name evidence="1" type="ORF">KS407_22590</name>
</gene>
<protein>
    <submittedName>
        <fullName evidence="1">Uncharacterized protein</fullName>
    </submittedName>
</protein>